<feature type="transmembrane region" description="Helical" evidence="8">
    <location>
        <begin position="346"/>
        <end position="370"/>
    </location>
</feature>
<feature type="transmembrane region" description="Helical" evidence="8">
    <location>
        <begin position="272"/>
        <end position="290"/>
    </location>
</feature>
<evidence type="ECO:0000256" key="4">
    <source>
        <dbReference type="ARBA" id="ARBA00022692"/>
    </source>
</evidence>
<dbReference type="RefSeq" id="WP_072851291.1">
    <property type="nucleotide sequence ID" value="NZ_FRAH01000032.1"/>
</dbReference>
<comment type="subcellular location">
    <subcellularLocation>
        <location evidence="1">Cell membrane</location>
        <topology evidence="1">Multi-pass membrane protein</topology>
    </subcellularLocation>
</comment>
<dbReference type="PANTHER" id="PTHR33406:SF6">
    <property type="entry name" value="MEMBRANE PROTEIN YDGH-RELATED"/>
    <property type="match status" value="1"/>
</dbReference>
<dbReference type="GO" id="GO:0005886">
    <property type="term" value="C:plasma membrane"/>
    <property type="evidence" value="ECO:0007669"/>
    <property type="project" value="UniProtKB-SubCell"/>
</dbReference>
<dbReference type="PANTHER" id="PTHR33406">
    <property type="entry name" value="MEMBRANE PROTEIN MJ1562-RELATED"/>
    <property type="match status" value="1"/>
</dbReference>
<feature type="domain" description="Membrane transport protein MMPL" evidence="9">
    <location>
        <begin position="115"/>
        <end position="321"/>
    </location>
</feature>
<feature type="region of interest" description="Disordered" evidence="7">
    <location>
        <begin position="795"/>
        <end position="828"/>
    </location>
</feature>
<organism evidence="10 11">
    <name type="scientific">Anaerotignum lactatifermentans DSM 14214</name>
    <dbReference type="NCBI Taxonomy" id="1121323"/>
    <lineage>
        <taxon>Bacteria</taxon>
        <taxon>Bacillati</taxon>
        <taxon>Bacillota</taxon>
        <taxon>Clostridia</taxon>
        <taxon>Lachnospirales</taxon>
        <taxon>Anaerotignaceae</taxon>
        <taxon>Anaerotignum</taxon>
    </lineage>
</organism>
<evidence type="ECO:0000256" key="8">
    <source>
        <dbReference type="SAM" id="Phobius"/>
    </source>
</evidence>
<dbReference type="InterPro" id="IPR050545">
    <property type="entry name" value="Mycobact_MmpL"/>
</dbReference>
<reference evidence="10 11" key="1">
    <citation type="submission" date="2016-11" db="EMBL/GenBank/DDBJ databases">
        <authorList>
            <person name="Jaros S."/>
            <person name="Januszkiewicz K."/>
            <person name="Wedrychowicz H."/>
        </authorList>
    </citation>
    <scope>NUCLEOTIDE SEQUENCE [LARGE SCALE GENOMIC DNA]</scope>
    <source>
        <strain evidence="10 11">DSM 14214</strain>
    </source>
</reference>
<evidence type="ECO:0000256" key="6">
    <source>
        <dbReference type="ARBA" id="ARBA00023136"/>
    </source>
</evidence>
<dbReference type="Pfam" id="PF03176">
    <property type="entry name" value="MMPL"/>
    <property type="match status" value="2"/>
</dbReference>
<comment type="similarity">
    <text evidence="2">Belongs to the resistance-nodulation-cell division (RND) (TC 2.A.6) family. MmpL subfamily.</text>
</comment>
<accession>A0A1M6TCC2</accession>
<dbReference type="SUPFAM" id="SSF82866">
    <property type="entry name" value="Multidrug efflux transporter AcrB transmembrane domain"/>
    <property type="match status" value="2"/>
</dbReference>
<feature type="transmembrane region" description="Helical" evidence="8">
    <location>
        <begin position="682"/>
        <end position="707"/>
    </location>
</feature>
<feature type="compositionally biased region" description="Acidic residues" evidence="7">
    <location>
        <begin position="809"/>
        <end position="828"/>
    </location>
</feature>
<feature type="transmembrane region" description="Helical" evidence="8">
    <location>
        <begin position="713"/>
        <end position="741"/>
    </location>
</feature>
<keyword evidence="5 8" id="KW-1133">Transmembrane helix</keyword>
<evidence type="ECO:0000259" key="9">
    <source>
        <dbReference type="Pfam" id="PF03176"/>
    </source>
</evidence>
<dbReference type="AlphaFoldDB" id="A0A1M6TCC2"/>
<keyword evidence="3" id="KW-1003">Cell membrane</keyword>
<keyword evidence="4 8" id="KW-0812">Transmembrane</keyword>
<name>A0A1M6TCC2_9FIRM</name>
<evidence type="ECO:0000256" key="5">
    <source>
        <dbReference type="ARBA" id="ARBA00022989"/>
    </source>
</evidence>
<dbReference type="InterPro" id="IPR004869">
    <property type="entry name" value="MMPL_dom"/>
</dbReference>
<gene>
    <name evidence="10" type="ORF">SAMN02745138_01916</name>
</gene>
<evidence type="ECO:0000256" key="2">
    <source>
        <dbReference type="ARBA" id="ARBA00010157"/>
    </source>
</evidence>
<dbReference type="OrthoDB" id="9782006at2"/>
<evidence type="ECO:0000313" key="11">
    <source>
        <dbReference type="Proteomes" id="UP000183975"/>
    </source>
</evidence>
<evidence type="ECO:0000256" key="7">
    <source>
        <dbReference type="SAM" id="MobiDB-lite"/>
    </source>
</evidence>
<feature type="transmembrane region" description="Helical" evidence="8">
    <location>
        <begin position="24"/>
        <end position="45"/>
    </location>
</feature>
<feature type="compositionally biased region" description="Basic and acidic residues" evidence="7">
    <location>
        <begin position="795"/>
        <end position="808"/>
    </location>
</feature>
<evidence type="ECO:0000256" key="3">
    <source>
        <dbReference type="ARBA" id="ARBA00022475"/>
    </source>
</evidence>
<dbReference type="Gene3D" id="1.20.1640.10">
    <property type="entry name" value="Multidrug efflux transporter AcrB transmembrane domain"/>
    <property type="match status" value="2"/>
</dbReference>
<sequence length="828" mass="92481">MKKEKDERSFWEKLATLIVDKRNLFFLLYGAAMLFSVFASGWVSVNDDLTSYLPEETETRRGLDLMDEEFTTFATARVMVNNITYDQALTLSEDLEKIEGISEVEFDETEGHYRGAAALFDVTFDGEVDDDISLTALNELKEELAPYDLYVSTEVGNNRSDLLAEEMKMIMVVAAVIIVSVLLLTSKTYMEIPVLLLTFIAAAVLNMGTNFFFGEISFISNSVTVVLQLALAIDYAIILCHRYSEERVHMEPREATITALSKAIPEISASSLTTISGLGALMFMQFGIGFDMGRVLIKAIFCSLLSVFTLMPGLLMLFSKGIDKTHHKNFVPSIDGLGRIVIKMQYIVPPIFLILLIVVFKFSSMCPYAYGYTQITSFQKSENTIADDKIKETFGGQNTLAIVIPKGDYDSERALLADIQKHPEVNSALGIANAEAEDDYMLADALTPRKFAEMMDLDVEVAKLLYGAYGIKNEEYGHVIGNLDNYEVPLIDMFLFVHEEADKGYVELDDEMQRDLDDAYEKIDDARKQLQGENYSRLVLDLNLPEEGEETFAFLDVLREDVGRYYDDFLLVGNSTSDFDLSSSFSRDNVMISVLSIVFVILVLLFTFQSVGLPILLILVIQGSVWINFSFPYLMHSNLFFLSYLVVSSIQMGANIDYAIVISNRYMELKKQMPPHKAIILALNQAFPTIITSGSMLAAAGLLIGFMSSDPTVASIGICLGRGTILSIFLVMFVLPEILLLGDKVIERTMFAIKPPELSHEMEGSVRVNGHIRGYVSGTIDAKVQGVIHGEVHAVVDTEGKKEKPKEEPPEEQTEETEREEGQTDENQ</sequence>
<protein>
    <submittedName>
        <fullName evidence="10">Predicted exporter protein, RND superfamily</fullName>
    </submittedName>
</protein>
<feature type="transmembrane region" description="Helical" evidence="8">
    <location>
        <begin position="296"/>
        <end position="318"/>
    </location>
</feature>
<keyword evidence="11" id="KW-1185">Reference proteome</keyword>
<dbReference type="EMBL" id="FRAH01000032">
    <property type="protein sequence ID" value="SHK54635.1"/>
    <property type="molecule type" value="Genomic_DNA"/>
</dbReference>
<feature type="domain" description="Membrane transport protein MMPL" evidence="9">
    <location>
        <begin position="572"/>
        <end position="742"/>
    </location>
</feature>
<dbReference type="Proteomes" id="UP000183975">
    <property type="component" value="Unassembled WGS sequence"/>
</dbReference>
<keyword evidence="6 8" id="KW-0472">Membrane</keyword>
<evidence type="ECO:0000313" key="10">
    <source>
        <dbReference type="EMBL" id="SHK54635.1"/>
    </source>
</evidence>
<feature type="transmembrane region" description="Helical" evidence="8">
    <location>
        <begin position="192"/>
        <end position="213"/>
    </location>
</feature>
<proteinExistence type="inferred from homology"/>
<feature type="transmembrane region" description="Helical" evidence="8">
    <location>
        <begin position="641"/>
        <end position="661"/>
    </location>
</feature>
<feature type="transmembrane region" description="Helical" evidence="8">
    <location>
        <begin position="167"/>
        <end position="185"/>
    </location>
</feature>
<evidence type="ECO:0000256" key="1">
    <source>
        <dbReference type="ARBA" id="ARBA00004651"/>
    </source>
</evidence>